<reference evidence="4 8" key="4">
    <citation type="submission" date="2020-08" db="EMBL/GenBank/DDBJ databases">
        <title>Functional genomics of gut bacteria from endangered species of beetles.</title>
        <authorList>
            <person name="Carlos-Shanley C."/>
        </authorList>
    </citation>
    <scope>NUCLEOTIDE SEQUENCE [LARGE SCALE GENOMIC DNA]</scope>
    <source>
        <strain evidence="4 8">S00192</strain>
    </source>
</reference>
<dbReference type="EMBL" id="CP022048">
    <property type="protein sequence ID" value="ASE39281.1"/>
    <property type="molecule type" value="Genomic_DNA"/>
</dbReference>
<evidence type="ECO:0000313" key="3">
    <source>
        <dbReference type="EMBL" id="ASE39281.1"/>
    </source>
</evidence>
<dbReference type="Pfam" id="PF03713">
    <property type="entry name" value="DUF305"/>
    <property type="match status" value="1"/>
</dbReference>
<dbReference type="Gene3D" id="1.20.1260.10">
    <property type="match status" value="2"/>
</dbReference>
<evidence type="ECO:0000259" key="2">
    <source>
        <dbReference type="Pfam" id="PF03713"/>
    </source>
</evidence>
<evidence type="ECO:0000256" key="1">
    <source>
        <dbReference type="SAM" id="SignalP"/>
    </source>
</evidence>
<dbReference type="AlphaFoldDB" id="A0A1Z3U7P1"/>
<dbReference type="InterPro" id="IPR005183">
    <property type="entry name" value="DUF305_CopM-like"/>
</dbReference>
<dbReference type="EMBL" id="JACHLJ010000003">
    <property type="protein sequence ID" value="MBB5772570.1"/>
    <property type="molecule type" value="Genomic_DNA"/>
</dbReference>
<reference evidence="6" key="1">
    <citation type="submission" date="2017-06" db="EMBL/GenBank/DDBJ databases">
        <title>FDA dAtabase for Regulatory Grade micrObial Sequences (FDA-ARGOS): Supporting development and validation of Infectious Disease Dx tests.</title>
        <authorList>
            <person name="Minogue T."/>
            <person name="Wolcott M."/>
            <person name="Wasieloski L."/>
            <person name="Aguilar W."/>
            <person name="Moore D."/>
            <person name="Tallon L."/>
            <person name="Sadzewicz L."/>
            <person name="Sengamalay N."/>
            <person name="Ott S."/>
            <person name="Godinez A."/>
            <person name="Nagaraj S."/>
            <person name="Nadendla S."/>
            <person name="Geyer C."/>
            <person name="Sichtig H."/>
        </authorList>
    </citation>
    <scope>NUCLEOTIDE SEQUENCE [LARGE SCALE GENOMIC DNA]</scope>
    <source>
        <strain evidence="6">FDAARGOS_289</strain>
    </source>
</reference>
<feature type="chain" id="PRO_5033751779" evidence="1">
    <location>
        <begin position="28"/>
        <end position="226"/>
    </location>
</feature>
<dbReference type="GeneID" id="34013212"/>
<reference evidence="3" key="2">
    <citation type="submission" date="2017-12" db="EMBL/GenBank/DDBJ databases">
        <title>FDA dAtabase for Regulatory Grade micrObial Sequences (FDA-ARGOS): Supporting development and validation of Infectious Disease Dx tests.</title>
        <authorList>
            <person name="Campos J."/>
            <person name="Goldberg B."/>
            <person name="Tallon L."/>
            <person name="Sadzewicz L."/>
            <person name="Sengamalay N."/>
            <person name="Ott S."/>
            <person name="Godinez A."/>
            <person name="Nagaraj S."/>
            <person name="Vavikolanu K."/>
            <person name="Vyas G."/>
            <person name="Nadendla S."/>
            <person name="Aluvathingal J."/>
            <person name="Geyer C."/>
            <person name="Nandy P."/>
            <person name="Hobson J."/>
            <person name="Sichtig H."/>
        </authorList>
    </citation>
    <scope>NUCLEOTIDE SEQUENCE</scope>
    <source>
        <strain evidence="3">FDAARGOS_289</strain>
    </source>
</reference>
<evidence type="ECO:0000313" key="8">
    <source>
        <dbReference type="Proteomes" id="UP000556201"/>
    </source>
</evidence>
<dbReference type="PANTHER" id="PTHR36933:SF1">
    <property type="entry name" value="SLL0788 PROTEIN"/>
    <property type="match status" value="1"/>
</dbReference>
<evidence type="ECO:0000313" key="5">
    <source>
        <dbReference type="EMBL" id="SPU55198.1"/>
    </source>
</evidence>
<dbReference type="KEGG" id="bvc:CEP68_07040"/>
<evidence type="ECO:0000313" key="6">
    <source>
        <dbReference type="Proteomes" id="UP000197050"/>
    </source>
</evidence>
<dbReference type="InterPro" id="IPR012347">
    <property type="entry name" value="Ferritin-like"/>
</dbReference>
<accession>A0A1Z3U7P1</accession>
<name>A0A1Z3U7P1_BREVE</name>
<feature type="domain" description="DUF305" evidence="2">
    <location>
        <begin position="75"/>
        <end position="218"/>
    </location>
</feature>
<feature type="signal peptide" evidence="1">
    <location>
        <begin position="1"/>
        <end position="27"/>
    </location>
</feature>
<reference evidence="5 7" key="3">
    <citation type="submission" date="2018-06" db="EMBL/GenBank/DDBJ databases">
        <authorList>
            <consortium name="Pathogen Informatics"/>
            <person name="Doyle S."/>
        </authorList>
    </citation>
    <scope>NUCLEOTIDE SEQUENCE [LARGE SCALE GENOMIC DNA]</scope>
    <source>
        <strain evidence="5 7">NCTC11166</strain>
    </source>
</reference>
<evidence type="ECO:0000313" key="7">
    <source>
        <dbReference type="Proteomes" id="UP000251186"/>
    </source>
</evidence>
<keyword evidence="1" id="KW-0732">Signal</keyword>
<dbReference type="RefSeq" id="WP_052004990.1">
    <property type="nucleotide sequence ID" value="NZ_CP022048.2"/>
</dbReference>
<dbReference type="PANTHER" id="PTHR36933">
    <property type="entry name" value="SLL0788 PROTEIN"/>
    <property type="match status" value="1"/>
</dbReference>
<organism evidence="3 6">
    <name type="scientific">Brevundimonas vesicularis</name>
    <name type="common">Pseudomonas vesicularis</name>
    <dbReference type="NCBI Taxonomy" id="41276"/>
    <lineage>
        <taxon>Bacteria</taxon>
        <taxon>Pseudomonadati</taxon>
        <taxon>Pseudomonadota</taxon>
        <taxon>Alphaproteobacteria</taxon>
        <taxon>Caulobacterales</taxon>
        <taxon>Caulobacteraceae</taxon>
        <taxon>Brevundimonas</taxon>
    </lineage>
</organism>
<dbReference type="EMBL" id="UAQP01000014">
    <property type="protein sequence ID" value="SPU55198.1"/>
    <property type="molecule type" value="Genomic_DNA"/>
</dbReference>
<protein>
    <submittedName>
        <fullName evidence="3">DUF305 domain-containing protein</fullName>
    </submittedName>
</protein>
<gene>
    <name evidence="3" type="ORF">CEP68_07040</name>
    <name evidence="4" type="ORF">HNP47_002586</name>
    <name evidence="5" type="ORF">NCTC11166_02593</name>
</gene>
<dbReference type="Proteomes" id="UP000251186">
    <property type="component" value="Unassembled WGS sequence"/>
</dbReference>
<dbReference type="Proteomes" id="UP000556201">
    <property type="component" value="Unassembled WGS sequence"/>
</dbReference>
<evidence type="ECO:0000313" key="4">
    <source>
        <dbReference type="EMBL" id="MBB5772570.1"/>
    </source>
</evidence>
<dbReference type="Proteomes" id="UP000197050">
    <property type="component" value="Chromosome"/>
</dbReference>
<sequence>MFNLTFTRSSVLLAGCSALLVAACSPAAEPPAASKADESAQTPEPMAMAQTPFSAAEARMHEAMRSATGASAGEAWARKMIPHHQGALDMSQIVLRDTRDADIRRMAQKTVEMQTGDIAELQRWLETNVGAAAGAAAPGGGGEPPFAPAEAKMMEAMMAATGVDTDQTWARKMIAHHQGALDMAQVVLRESQDADIRRMAQKTIEMQTADIAELRAWLEAHPASAG</sequence>
<proteinExistence type="predicted"/>